<evidence type="ECO:0000256" key="1">
    <source>
        <dbReference type="SAM" id="MobiDB-lite"/>
    </source>
</evidence>
<dbReference type="OrthoDB" id="3078502at2"/>
<evidence type="ECO:0008006" key="5">
    <source>
        <dbReference type="Google" id="ProtNLM"/>
    </source>
</evidence>
<keyword evidence="2" id="KW-1133">Transmembrane helix</keyword>
<evidence type="ECO:0000256" key="2">
    <source>
        <dbReference type="SAM" id="Phobius"/>
    </source>
</evidence>
<feature type="region of interest" description="Disordered" evidence="1">
    <location>
        <begin position="1"/>
        <end position="29"/>
    </location>
</feature>
<dbReference type="KEGG" id="mik:FOE78_13095"/>
<keyword evidence="2" id="KW-0472">Membrane</keyword>
<proteinExistence type="predicted"/>
<dbReference type="RefSeq" id="WP_143986681.1">
    <property type="nucleotide sequence ID" value="NZ_CP041692.1"/>
</dbReference>
<protein>
    <recommendedName>
        <fullName evidence="5">DUF4337 domain-containing protein</fullName>
    </recommendedName>
</protein>
<feature type="transmembrane region" description="Helical" evidence="2">
    <location>
        <begin position="37"/>
        <end position="55"/>
    </location>
</feature>
<dbReference type="EMBL" id="CP041692">
    <property type="protein sequence ID" value="QDP96719.1"/>
    <property type="molecule type" value="Genomic_DNA"/>
</dbReference>
<sequence>MSGNASGAEEEFADAEIIATESDQTRPKDPTARVRDVIVLVLLSVTAVVTAWCGFQSSKWGGAMSISFSQASSARIAAARDQGEANSARQIDVSLWTLFVQATATGDKQLASYVQARFPDRLEIAYKAWQAQGQKADSPFALAAYQPPGQAASVAADRDADRKFATALEYNTRGDHYTVLTVLFAIVLFFAAVSPRLARPLTQWLMLAFALALFLAGVIIAATLPILIS</sequence>
<evidence type="ECO:0000313" key="3">
    <source>
        <dbReference type="EMBL" id="QDP96719.1"/>
    </source>
</evidence>
<name>A0A516PZW1_9ACTN</name>
<dbReference type="AlphaFoldDB" id="A0A516PZW1"/>
<gene>
    <name evidence="3" type="ORF">FOE78_13095</name>
</gene>
<feature type="transmembrane region" description="Helical" evidence="2">
    <location>
        <begin position="204"/>
        <end position="228"/>
    </location>
</feature>
<dbReference type="Proteomes" id="UP000319263">
    <property type="component" value="Chromosome"/>
</dbReference>
<keyword evidence="2" id="KW-0812">Transmembrane</keyword>
<evidence type="ECO:0000313" key="4">
    <source>
        <dbReference type="Proteomes" id="UP000319263"/>
    </source>
</evidence>
<keyword evidence="4" id="KW-1185">Reference proteome</keyword>
<reference evidence="3 4" key="1">
    <citation type="submission" date="2019-07" db="EMBL/GenBank/DDBJ databases">
        <title>Microlunatus dokdonensis sp. nov. isolated from the rhizospheric soil of the wild plant Elymus tsukushiensis.</title>
        <authorList>
            <person name="Ghim S.-Y."/>
            <person name="Hwang Y.-J."/>
            <person name="Son J.-S."/>
            <person name="Shin J.-H."/>
        </authorList>
    </citation>
    <scope>NUCLEOTIDE SEQUENCE [LARGE SCALE GENOMIC DNA]</scope>
    <source>
        <strain evidence="3 4">KUDC0627</strain>
    </source>
</reference>
<feature type="transmembrane region" description="Helical" evidence="2">
    <location>
        <begin position="177"/>
        <end position="198"/>
    </location>
</feature>
<accession>A0A516PZW1</accession>
<organism evidence="3 4">
    <name type="scientific">Microlunatus elymi</name>
    <dbReference type="NCBI Taxonomy" id="2596828"/>
    <lineage>
        <taxon>Bacteria</taxon>
        <taxon>Bacillati</taxon>
        <taxon>Actinomycetota</taxon>
        <taxon>Actinomycetes</taxon>
        <taxon>Propionibacteriales</taxon>
        <taxon>Propionibacteriaceae</taxon>
        <taxon>Microlunatus</taxon>
    </lineage>
</organism>